<protein>
    <submittedName>
        <fullName evidence="1">Uncharacterized protein</fullName>
    </submittedName>
</protein>
<keyword evidence="2" id="KW-1185">Reference proteome</keyword>
<name>A0ABW3Y920_9ACTN</name>
<evidence type="ECO:0000313" key="1">
    <source>
        <dbReference type="EMBL" id="MFD1319598.1"/>
    </source>
</evidence>
<evidence type="ECO:0000313" key="2">
    <source>
        <dbReference type="Proteomes" id="UP001597260"/>
    </source>
</evidence>
<proteinExistence type="predicted"/>
<reference evidence="2" key="1">
    <citation type="journal article" date="2019" name="Int. J. Syst. Evol. Microbiol.">
        <title>The Global Catalogue of Microorganisms (GCM) 10K type strain sequencing project: providing services to taxonomists for standard genome sequencing and annotation.</title>
        <authorList>
            <consortium name="The Broad Institute Genomics Platform"/>
            <consortium name="The Broad Institute Genome Sequencing Center for Infectious Disease"/>
            <person name="Wu L."/>
            <person name="Ma J."/>
        </authorList>
    </citation>
    <scope>NUCLEOTIDE SEQUENCE [LARGE SCALE GENOMIC DNA]</scope>
    <source>
        <strain evidence="2">JCM 31037</strain>
    </source>
</reference>
<dbReference type="RefSeq" id="WP_377565626.1">
    <property type="nucleotide sequence ID" value="NZ_JBHTMP010000001.1"/>
</dbReference>
<organism evidence="1 2">
    <name type="scientific">Micromonospora sonneratiae</name>
    <dbReference type="NCBI Taxonomy" id="1184706"/>
    <lineage>
        <taxon>Bacteria</taxon>
        <taxon>Bacillati</taxon>
        <taxon>Actinomycetota</taxon>
        <taxon>Actinomycetes</taxon>
        <taxon>Micromonosporales</taxon>
        <taxon>Micromonosporaceae</taxon>
        <taxon>Micromonospora</taxon>
    </lineage>
</organism>
<dbReference type="Proteomes" id="UP001597260">
    <property type="component" value="Unassembled WGS sequence"/>
</dbReference>
<gene>
    <name evidence="1" type="ORF">ACFQ4H_00690</name>
</gene>
<sequence length="80" mass="9246">MGRKFSIQGVQFDLDDIDQAHLSRGLTGGILELWTVDGEEHVFQLWTRDSAADHEAYLILKHESGCFTETMPRWSRPDRQ</sequence>
<accession>A0ABW3Y920</accession>
<dbReference type="EMBL" id="JBHTMP010000001">
    <property type="protein sequence ID" value="MFD1319598.1"/>
    <property type="molecule type" value="Genomic_DNA"/>
</dbReference>
<comment type="caution">
    <text evidence="1">The sequence shown here is derived from an EMBL/GenBank/DDBJ whole genome shotgun (WGS) entry which is preliminary data.</text>
</comment>